<evidence type="ECO:0000256" key="2">
    <source>
        <dbReference type="ARBA" id="ARBA00022741"/>
    </source>
</evidence>
<dbReference type="Gramene" id="rna14652">
    <property type="protein sequence ID" value="RHN66619.1"/>
    <property type="gene ID" value="gene14652"/>
</dbReference>
<dbReference type="EMBL" id="PSQE01000003">
    <property type="protein sequence ID" value="RHN66619.1"/>
    <property type="molecule type" value="Genomic_DNA"/>
</dbReference>
<dbReference type="InterPro" id="IPR037171">
    <property type="entry name" value="NagB/RpiA_transferase-like"/>
</dbReference>
<keyword evidence="10" id="KW-1185">Reference proteome</keyword>
<dbReference type="KEGG" id="mtr:25480530"/>
<dbReference type="GO" id="GO:0030272">
    <property type="term" value="F:5-formyltetrahydrofolate cyclo-ligase activity"/>
    <property type="evidence" value="ECO:0000318"/>
    <property type="project" value="GO_Central"/>
</dbReference>
<reference evidence="8" key="4">
    <citation type="journal article" date="2018" name="Nat. Plants">
        <title>Whole-genome landscape of Medicago truncatula symbiotic genes.</title>
        <authorList>
            <person name="Pecrix Y."/>
            <person name="Gamas P."/>
            <person name="Carrere S."/>
        </authorList>
    </citation>
    <scope>NUCLEOTIDE SEQUENCE</scope>
    <source>
        <tissue evidence="8">Leaves</tissue>
    </source>
</reference>
<accession>A0A072TSG6</accession>
<name>A0A072TSG6_MEDTR</name>
<dbReference type="GO" id="GO:0005524">
    <property type="term" value="F:ATP binding"/>
    <property type="evidence" value="ECO:0007669"/>
    <property type="project" value="UniProtKB-KW"/>
</dbReference>
<evidence type="ECO:0000256" key="4">
    <source>
        <dbReference type="ARBA" id="ARBA00036539"/>
    </source>
</evidence>
<dbReference type="GO" id="GO:0005739">
    <property type="term" value="C:mitochondrion"/>
    <property type="evidence" value="ECO:0000318"/>
    <property type="project" value="GO_Central"/>
</dbReference>
<dbReference type="Pfam" id="PF01812">
    <property type="entry name" value="5-FTHF_cyc-lig"/>
    <property type="match status" value="1"/>
</dbReference>
<dbReference type="FunFam" id="3.40.50.10420:FF:000003">
    <property type="entry name" value="5-formyltetrahydrofolate cyclo-ligase"/>
    <property type="match status" value="1"/>
</dbReference>
<comment type="similarity">
    <text evidence="1 6">Belongs to the 5-formyltetrahydrofolate cyclo-ligase family.</text>
</comment>
<dbReference type="ExpressionAtlas" id="A0A072TSG6">
    <property type="expression patterns" value="differential"/>
</dbReference>
<keyword evidence="8" id="KW-0436">Ligase</keyword>
<dbReference type="Proteomes" id="UP000002051">
    <property type="component" value="Unassembled WGS sequence"/>
</dbReference>
<evidence type="ECO:0000313" key="7">
    <source>
        <dbReference type="EMBL" id="KEH16490.1"/>
    </source>
</evidence>
<dbReference type="EnsemblPlants" id="KEH16490">
    <property type="protein sequence ID" value="KEH16490"/>
    <property type="gene ID" value="MTR_0168s0080"/>
</dbReference>
<reference evidence="7 10" key="2">
    <citation type="journal article" date="2014" name="BMC Genomics">
        <title>An improved genome release (version Mt4.0) for the model legume Medicago truncatula.</title>
        <authorList>
            <person name="Tang H."/>
            <person name="Krishnakumar V."/>
            <person name="Bidwell S."/>
            <person name="Rosen B."/>
            <person name="Chan A."/>
            <person name="Zhou S."/>
            <person name="Gentzbittel L."/>
            <person name="Childs K.L."/>
            <person name="Yandell M."/>
            <person name="Gundlach H."/>
            <person name="Mayer K.F."/>
            <person name="Schwartz D.C."/>
            <person name="Town C.D."/>
        </authorList>
    </citation>
    <scope>GENOME REANNOTATION</scope>
    <source>
        <strain evidence="7">A17</strain>
        <strain evidence="9 10">cv. Jemalong A17</strain>
    </source>
</reference>
<dbReference type="EMBL" id="KL402893">
    <property type="protein sequence ID" value="KEH16490.1"/>
    <property type="molecule type" value="Genomic_DNA"/>
</dbReference>
<evidence type="ECO:0000256" key="3">
    <source>
        <dbReference type="ARBA" id="ARBA00022840"/>
    </source>
</evidence>
<dbReference type="PANTHER" id="PTHR23407:SF1">
    <property type="entry name" value="5-FORMYLTETRAHYDROFOLATE CYCLO-LIGASE"/>
    <property type="match status" value="1"/>
</dbReference>
<comment type="catalytic activity">
    <reaction evidence="4 6">
        <text>(6S)-5-formyl-5,6,7,8-tetrahydrofolate + ATP = (6R)-5,10-methenyltetrahydrofolate + ADP + phosphate</text>
        <dbReference type="Rhea" id="RHEA:10488"/>
        <dbReference type="ChEBI" id="CHEBI:30616"/>
        <dbReference type="ChEBI" id="CHEBI:43474"/>
        <dbReference type="ChEBI" id="CHEBI:57455"/>
        <dbReference type="ChEBI" id="CHEBI:57457"/>
        <dbReference type="ChEBI" id="CHEBI:456216"/>
        <dbReference type="EC" id="6.3.3.2"/>
    </reaction>
</comment>
<dbReference type="GO" id="GO:0005737">
    <property type="term" value="C:cytoplasm"/>
    <property type="evidence" value="ECO:0000318"/>
    <property type="project" value="GO_Central"/>
</dbReference>
<evidence type="ECO:0000313" key="9">
    <source>
        <dbReference type="EnsemblPlants" id="KEH16490"/>
    </source>
</evidence>
<reference evidence="9" key="3">
    <citation type="submission" date="2015-06" db="UniProtKB">
        <authorList>
            <consortium name="EnsemblPlants"/>
        </authorList>
    </citation>
    <scope>IDENTIFICATION</scope>
    <source>
        <strain evidence="9">cv. Jemalong A17</strain>
    </source>
</reference>
<comment type="cofactor">
    <cofactor evidence="6">
        <name>Mg(2+)</name>
        <dbReference type="ChEBI" id="CHEBI:18420"/>
    </cofactor>
</comment>
<keyword evidence="6" id="KW-0460">Magnesium</keyword>
<evidence type="ECO:0000313" key="8">
    <source>
        <dbReference type="EMBL" id="RHN66619.1"/>
    </source>
</evidence>
<evidence type="ECO:0000256" key="5">
    <source>
        <dbReference type="ARBA" id="ARBA00038966"/>
    </source>
</evidence>
<dbReference type="NCBIfam" id="TIGR02727">
    <property type="entry name" value="MTHFS_bact"/>
    <property type="match status" value="1"/>
</dbReference>
<protein>
    <recommendedName>
        <fullName evidence="5 6">5-formyltetrahydrofolate cyclo-ligase</fullName>
        <ecNumber evidence="5 6">6.3.3.2</ecNumber>
    </recommendedName>
</protein>
<keyword evidence="3 6" id="KW-0067">ATP-binding</keyword>
<evidence type="ECO:0000256" key="6">
    <source>
        <dbReference type="RuleBase" id="RU361279"/>
    </source>
</evidence>
<dbReference type="InterPro" id="IPR002698">
    <property type="entry name" value="FTHF_cligase"/>
</dbReference>
<keyword evidence="2 6" id="KW-0547">Nucleotide-binding</keyword>
<dbReference type="InterPro" id="IPR024185">
    <property type="entry name" value="FTHF_cligase-like_sf"/>
</dbReference>
<dbReference type="Gene3D" id="3.40.50.10420">
    <property type="entry name" value="NagB/RpiA/CoA transferase-like"/>
    <property type="match status" value="1"/>
</dbReference>
<dbReference type="GO" id="GO:0046872">
    <property type="term" value="F:metal ion binding"/>
    <property type="evidence" value="ECO:0007669"/>
    <property type="project" value="UniProtKB-KW"/>
</dbReference>
<dbReference type="PANTHER" id="PTHR23407">
    <property type="entry name" value="ATPASE INHIBITOR/5-FORMYLTETRAHYDROFOLATE CYCLO-LIGASE"/>
    <property type="match status" value="1"/>
</dbReference>
<dbReference type="AlphaFoldDB" id="A0A072TSG6"/>
<evidence type="ECO:0000313" key="10">
    <source>
        <dbReference type="Proteomes" id="UP000002051"/>
    </source>
</evidence>
<dbReference type="Proteomes" id="UP000265566">
    <property type="component" value="Chromosome 3"/>
</dbReference>
<dbReference type="STRING" id="3880.A0A072TSG6"/>
<sequence>MRAAAKGVLVSGQLYAQQPYGMLLRMTSTNCNTGDELDAIFKQKKALRTQVRKTLKAIDPSLRSQQDKAIQDIIVGAPWFKSSRGLCAYISCSALREVDTSKLLSHILQPPPAGDKKLYVPRVEDKNSHMRMLNISRIDDLVANSMNILEPTPVDADGNARQDVLQANDPVDIMLLPGLAFDKSGRRLGRGGGYYDTFLKNYRDLAETRNWTQPLLVALSYSQQILDDGVIPVTSTDIPVDALVSPEGVIPISSAAFDRMDL</sequence>
<organism evidence="7 10">
    <name type="scientific">Medicago truncatula</name>
    <name type="common">Barrel medic</name>
    <name type="synonym">Medicago tribuloides</name>
    <dbReference type="NCBI Taxonomy" id="3880"/>
    <lineage>
        <taxon>Eukaryota</taxon>
        <taxon>Viridiplantae</taxon>
        <taxon>Streptophyta</taxon>
        <taxon>Embryophyta</taxon>
        <taxon>Tracheophyta</taxon>
        <taxon>Spermatophyta</taxon>
        <taxon>Magnoliopsida</taxon>
        <taxon>eudicotyledons</taxon>
        <taxon>Gunneridae</taxon>
        <taxon>Pentapetalae</taxon>
        <taxon>rosids</taxon>
        <taxon>fabids</taxon>
        <taxon>Fabales</taxon>
        <taxon>Fabaceae</taxon>
        <taxon>Papilionoideae</taxon>
        <taxon>50 kb inversion clade</taxon>
        <taxon>NPAAA clade</taxon>
        <taxon>Hologalegina</taxon>
        <taxon>IRL clade</taxon>
        <taxon>Trifolieae</taxon>
        <taxon>Medicago</taxon>
    </lineage>
</organism>
<dbReference type="GO" id="GO:0035999">
    <property type="term" value="P:tetrahydrofolate interconversion"/>
    <property type="evidence" value="ECO:0000318"/>
    <property type="project" value="GO_Central"/>
</dbReference>
<dbReference type="GO" id="GO:0009396">
    <property type="term" value="P:folic acid-containing compound biosynthetic process"/>
    <property type="evidence" value="ECO:0000318"/>
    <property type="project" value="GO_Central"/>
</dbReference>
<gene>
    <name evidence="9" type="primary">25480530</name>
    <name evidence="7" type="ORF">MTR_0168s0080</name>
    <name evidence="8" type="ORF">MtrunA17_Chr3g0093251</name>
</gene>
<proteinExistence type="inferred from homology"/>
<dbReference type="EC" id="6.3.3.2" evidence="5 6"/>
<dbReference type="OrthoDB" id="2015992at2759"/>
<evidence type="ECO:0000256" key="1">
    <source>
        <dbReference type="ARBA" id="ARBA00010638"/>
    </source>
</evidence>
<reference evidence="7 10" key="1">
    <citation type="journal article" date="2011" name="Nature">
        <title>The Medicago genome provides insight into the evolution of rhizobial symbioses.</title>
        <authorList>
            <person name="Young N.D."/>
            <person name="Debelle F."/>
            <person name="Oldroyd G.E."/>
            <person name="Geurts R."/>
            <person name="Cannon S.B."/>
            <person name="Udvardi M.K."/>
            <person name="Benedito V.A."/>
            <person name="Mayer K.F."/>
            <person name="Gouzy J."/>
            <person name="Schoof H."/>
            <person name="Van de Peer Y."/>
            <person name="Proost S."/>
            <person name="Cook D.R."/>
            <person name="Meyers B.C."/>
            <person name="Spannagl M."/>
            <person name="Cheung F."/>
            <person name="De Mita S."/>
            <person name="Krishnakumar V."/>
            <person name="Gundlach H."/>
            <person name="Zhou S."/>
            <person name="Mudge J."/>
            <person name="Bharti A.K."/>
            <person name="Murray J.D."/>
            <person name="Naoumkina M.A."/>
            <person name="Rosen B."/>
            <person name="Silverstein K.A."/>
            <person name="Tang H."/>
            <person name="Rombauts S."/>
            <person name="Zhao P.X."/>
            <person name="Zhou P."/>
            <person name="Barbe V."/>
            <person name="Bardou P."/>
            <person name="Bechner M."/>
            <person name="Bellec A."/>
            <person name="Berger A."/>
            <person name="Berges H."/>
            <person name="Bidwell S."/>
            <person name="Bisseling T."/>
            <person name="Choisne N."/>
            <person name="Couloux A."/>
            <person name="Denny R."/>
            <person name="Deshpande S."/>
            <person name="Dai X."/>
            <person name="Doyle J.J."/>
            <person name="Dudez A.M."/>
            <person name="Farmer A.D."/>
            <person name="Fouteau S."/>
            <person name="Franken C."/>
            <person name="Gibelin C."/>
            <person name="Gish J."/>
            <person name="Goldstein S."/>
            <person name="Gonzalez A.J."/>
            <person name="Green P.J."/>
            <person name="Hallab A."/>
            <person name="Hartog M."/>
            <person name="Hua A."/>
            <person name="Humphray S.J."/>
            <person name="Jeong D.H."/>
            <person name="Jing Y."/>
            <person name="Jocker A."/>
            <person name="Kenton S.M."/>
            <person name="Kim D.J."/>
            <person name="Klee K."/>
            <person name="Lai H."/>
            <person name="Lang C."/>
            <person name="Lin S."/>
            <person name="Macmil S.L."/>
            <person name="Magdelenat G."/>
            <person name="Matthews L."/>
            <person name="McCorrison J."/>
            <person name="Monaghan E.L."/>
            <person name="Mun J.H."/>
            <person name="Najar F.Z."/>
            <person name="Nicholson C."/>
            <person name="Noirot C."/>
            <person name="O'Bleness M."/>
            <person name="Paule C.R."/>
            <person name="Poulain J."/>
            <person name="Prion F."/>
            <person name="Qin B."/>
            <person name="Qu C."/>
            <person name="Retzel E.F."/>
            <person name="Riddle C."/>
            <person name="Sallet E."/>
            <person name="Samain S."/>
            <person name="Samson N."/>
            <person name="Sanders I."/>
            <person name="Saurat O."/>
            <person name="Scarpelli C."/>
            <person name="Schiex T."/>
            <person name="Segurens B."/>
            <person name="Severin A.J."/>
            <person name="Sherrier D.J."/>
            <person name="Shi R."/>
            <person name="Sims S."/>
            <person name="Singer S.R."/>
            <person name="Sinharoy S."/>
            <person name="Sterck L."/>
            <person name="Viollet A."/>
            <person name="Wang B.B."/>
            <person name="Wang K."/>
            <person name="Wang M."/>
            <person name="Wang X."/>
            <person name="Warfsmann J."/>
            <person name="Weissenbach J."/>
            <person name="White D.D."/>
            <person name="White J.D."/>
            <person name="Wiley G.B."/>
            <person name="Wincker P."/>
            <person name="Xing Y."/>
            <person name="Yang L."/>
            <person name="Yao Z."/>
            <person name="Ying F."/>
            <person name="Zhai J."/>
            <person name="Zhou L."/>
            <person name="Zuber A."/>
            <person name="Denarie J."/>
            <person name="Dixon R.A."/>
            <person name="May G.D."/>
            <person name="Schwartz D.C."/>
            <person name="Rogers J."/>
            <person name="Quetier F."/>
            <person name="Town C.D."/>
            <person name="Roe B.A."/>
        </authorList>
    </citation>
    <scope>NUCLEOTIDE SEQUENCE [LARGE SCALE GENOMIC DNA]</scope>
    <source>
        <strain evidence="7">A17</strain>
        <strain evidence="9 10">cv. Jemalong A17</strain>
    </source>
</reference>
<dbReference type="SUPFAM" id="SSF100950">
    <property type="entry name" value="NagB/RpiA/CoA transferase-like"/>
    <property type="match status" value="1"/>
</dbReference>
<keyword evidence="6" id="KW-0479">Metal-binding</keyword>